<proteinExistence type="predicted"/>
<dbReference type="AlphaFoldDB" id="A0A9P4QIA6"/>
<reference evidence="3" key="1">
    <citation type="journal article" date="2020" name="Stud. Mycol.">
        <title>101 Dothideomycetes genomes: a test case for predicting lifestyles and emergence of pathogens.</title>
        <authorList>
            <person name="Haridas S."/>
            <person name="Albert R."/>
            <person name="Binder M."/>
            <person name="Bloem J."/>
            <person name="Labutti K."/>
            <person name="Salamov A."/>
            <person name="Andreopoulos B."/>
            <person name="Baker S."/>
            <person name="Barry K."/>
            <person name="Bills G."/>
            <person name="Bluhm B."/>
            <person name="Cannon C."/>
            <person name="Castanera R."/>
            <person name="Culley D."/>
            <person name="Daum C."/>
            <person name="Ezra D."/>
            <person name="Gonzalez J."/>
            <person name="Henrissat B."/>
            <person name="Kuo A."/>
            <person name="Liang C."/>
            <person name="Lipzen A."/>
            <person name="Lutzoni F."/>
            <person name="Magnuson J."/>
            <person name="Mondo S."/>
            <person name="Nolan M."/>
            <person name="Ohm R."/>
            <person name="Pangilinan J."/>
            <person name="Park H.-J."/>
            <person name="Ramirez L."/>
            <person name="Alfaro M."/>
            <person name="Sun H."/>
            <person name="Tritt A."/>
            <person name="Yoshinaga Y."/>
            <person name="Zwiers L.-H."/>
            <person name="Turgeon B."/>
            <person name="Goodwin S."/>
            <person name="Spatafora J."/>
            <person name="Crous P."/>
            <person name="Grigoriev I."/>
        </authorList>
    </citation>
    <scope>NUCLEOTIDE SEQUENCE</scope>
    <source>
        <strain evidence="3">CBS 116435</strain>
    </source>
</reference>
<evidence type="ECO:0008006" key="5">
    <source>
        <dbReference type="Google" id="ProtNLM"/>
    </source>
</evidence>
<sequence length="123" mass="13347">MSAGTLSAGQRQLLSLGRVLLRRRVRARHPGVVGGEKAEGSILLLDEVSFSVGHATRRVMQDITALEFANYTVVSVCHRLGMIMDFDRVVVMDTGGIVEVGNPRLLASQEGSRFGELVRLVGK</sequence>
<organism evidence="3 4">
    <name type="scientific">Polychaeton citri CBS 116435</name>
    <dbReference type="NCBI Taxonomy" id="1314669"/>
    <lineage>
        <taxon>Eukaryota</taxon>
        <taxon>Fungi</taxon>
        <taxon>Dikarya</taxon>
        <taxon>Ascomycota</taxon>
        <taxon>Pezizomycotina</taxon>
        <taxon>Dothideomycetes</taxon>
        <taxon>Dothideomycetidae</taxon>
        <taxon>Capnodiales</taxon>
        <taxon>Capnodiaceae</taxon>
        <taxon>Polychaeton</taxon>
    </lineage>
</organism>
<dbReference type="OrthoDB" id="6500128at2759"/>
<name>A0A9P4QIA6_9PEZI</name>
<evidence type="ECO:0000256" key="1">
    <source>
        <dbReference type="ARBA" id="ARBA00022741"/>
    </source>
</evidence>
<protein>
    <recommendedName>
        <fullName evidence="5">P-loop containing nucleoside triphosphate hydrolase protein</fullName>
    </recommendedName>
</protein>
<dbReference type="GO" id="GO:0016020">
    <property type="term" value="C:membrane"/>
    <property type="evidence" value="ECO:0007669"/>
    <property type="project" value="TreeGrafter"/>
</dbReference>
<accession>A0A9P4QIA6</accession>
<dbReference type="EMBL" id="MU003768">
    <property type="protein sequence ID" value="KAF2725272.1"/>
    <property type="molecule type" value="Genomic_DNA"/>
</dbReference>
<keyword evidence="2" id="KW-0067">ATP-binding</keyword>
<dbReference type="PANTHER" id="PTHR24223">
    <property type="entry name" value="ATP-BINDING CASSETTE SUB-FAMILY C"/>
    <property type="match status" value="1"/>
</dbReference>
<dbReference type="InterPro" id="IPR050173">
    <property type="entry name" value="ABC_transporter_C-like"/>
</dbReference>
<gene>
    <name evidence="3" type="ORF">K431DRAFT_343243</name>
</gene>
<evidence type="ECO:0000256" key="2">
    <source>
        <dbReference type="ARBA" id="ARBA00022840"/>
    </source>
</evidence>
<dbReference type="GO" id="GO:0042626">
    <property type="term" value="F:ATPase-coupled transmembrane transporter activity"/>
    <property type="evidence" value="ECO:0007669"/>
    <property type="project" value="TreeGrafter"/>
</dbReference>
<keyword evidence="4" id="KW-1185">Reference proteome</keyword>
<keyword evidence="1" id="KW-0547">Nucleotide-binding</keyword>
<evidence type="ECO:0000313" key="3">
    <source>
        <dbReference type="EMBL" id="KAF2725272.1"/>
    </source>
</evidence>
<evidence type="ECO:0000313" key="4">
    <source>
        <dbReference type="Proteomes" id="UP000799441"/>
    </source>
</evidence>
<dbReference type="PANTHER" id="PTHR24223:SF345">
    <property type="entry name" value="ABC MULTIDRUG TRANSPORTER (EUROFUNG)"/>
    <property type="match status" value="1"/>
</dbReference>
<dbReference type="SUPFAM" id="SSF52540">
    <property type="entry name" value="P-loop containing nucleoside triphosphate hydrolases"/>
    <property type="match status" value="1"/>
</dbReference>
<dbReference type="GO" id="GO:0005524">
    <property type="term" value="F:ATP binding"/>
    <property type="evidence" value="ECO:0007669"/>
    <property type="project" value="UniProtKB-KW"/>
</dbReference>
<dbReference type="Gene3D" id="3.40.50.300">
    <property type="entry name" value="P-loop containing nucleotide triphosphate hydrolases"/>
    <property type="match status" value="1"/>
</dbReference>
<dbReference type="InterPro" id="IPR027417">
    <property type="entry name" value="P-loop_NTPase"/>
</dbReference>
<comment type="caution">
    <text evidence="3">The sequence shown here is derived from an EMBL/GenBank/DDBJ whole genome shotgun (WGS) entry which is preliminary data.</text>
</comment>
<dbReference type="Proteomes" id="UP000799441">
    <property type="component" value="Unassembled WGS sequence"/>
</dbReference>